<keyword evidence="4 10" id="KW-1133">Transmembrane helix</keyword>
<keyword evidence="10" id="KW-0915">Sodium</keyword>
<keyword evidence="6 10" id="KW-0407">Ion channel</keyword>
<evidence type="ECO:0000256" key="4">
    <source>
        <dbReference type="ARBA" id="ARBA00022989"/>
    </source>
</evidence>
<evidence type="ECO:0000313" key="12">
    <source>
        <dbReference type="Proteomes" id="UP000321379"/>
    </source>
</evidence>
<keyword evidence="3 10" id="KW-0812">Transmembrane</keyword>
<comment type="similarity">
    <text evidence="7 10">Belongs to the fluoride channel Fluc/FEX (TC 1.A.43) family.</text>
</comment>
<dbReference type="GO" id="GO:0046872">
    <property type="term" value="F:metal ion binding"/>
    <property type="evidence" value="ECO:0007669"/>
    <property type="project" value="UniProtKB-KW"/>
</dbReference>
<evidence type="ECO:0000256" key="6">
    <source>
        <dbReference type="ARBA" id="ARBA00023303"/>
    </source>
</evidence>
<feature type="transmembrane region" description="Helical" evidence="10">
    <location>
        <begin position="68"/>
        <end position="86"/>
    </location>
</feature>
<accession>A0A5C8US29</accession>
<evidence type="ECO:0000256" key="10">
    <source>
        <dbReference type="HAMAP-Rule" id="MF_00454"/>
    </source>
</evidence>
<dbReference type="InterPro" id="IPR003691">
    <property type="entry name" value="FluC"/>
</dbReference>
<evidence type="ECO:0000313" key="11">
    <source>
        <dbReference type="EMBL" id="TXN31325.1"/>
    </source>
</evidence>
<dbReference type="EMBL" id="VRMG01000005">
    <property type="protein sequence ID" value="TXN31325.1"/>
    <property type="molecule type" value="Genomic_DNA"/>
</dbReference>
<evidence type="ECO:0000256" key="7">
    <source>
        <dbReference type="ARBA" id="ARBA00035120"/>
    </source>
</evidence>
<organism evidence="11 12">
    <name type="scientific">Lacisediminihabitans profunda</name>
    <dbReference type="NCBI Taxonomy" id="2594790"/>
    <lineage>
        <taxon>Bacteria</taxon>
        <taxon>Bacillati</taxon>
        <taxon>Actinomycetota</taxon>
        <taxon>Actinomycetes</taxon>
        <taxon>Micrococcales</taxon>
        <taxon>Microbacteriaceae</taxon>
        <taxon>Lacisediminihabitans</taxon>
    </lineage>
</organism>
<feature type="binding site" evidence="10">
    <location>
        <position position="76"/>
    </location>
    <ligand>
        <name>Na(+)</name>
        <dbReference type="ChEBI" id="CHEBI:29101"/>
        <note>structural</note>
    </ligand>
</feature>
<feature type="transmembrane region" description="Helical" evidence="10">
    <location>
        <begin position="6"/>
        <end position="23"/>
    </location>
</feature>
<comment type="function">
    <text evidence="9 10">Fluoride-specific ion channel. Important for reducing fluoride concentration in the cell, thus reducing its toxicity.</text>
</comment>
<evidence type="ECO:0000256" key="5">
    <source>
        <dbReference type="ARBA" id="ARBA00023136"/>
    </source>
</evidence>
<dbReference type="PANTHER" id="PTHR28259:SF1">
    <property type="entry name" value="FLUORIDE EXPORT PROTEIN 1-RELATED"/>
    <property type="match status" value="1"/>
</dbReference>
<evidence type="ECO:0000256" key="3">
    <source>
        <dbReference type="ARBA" id="ARBA00022692"/>
    </source>
</evidence>
<evidence type="ECO:0000256" key="2">
    <source>
        <dbReference type="ARBA" id="ARBA00022475"/>
    </source>
</evidence>
<dbReference type="Pfam" id="PF02537">
    <property type="entry name" value="CRCB"/>
    <property type="match status" value="1"/>
</dbReference>
<keyword evidence="12" id="KW-1185">Reference proteome</keyword>
<dbReference type="NCBIfam" id="TIGR00494">
    <property type="entry name" value="crcB"/>
    <property type="match status" value="1"/>
</dbReference>
<reference evidence="11 12" key="1">
    <citation type="submission" date="2019-08" db="EMBL/GenBank/DDBJ databases">
        <title>Bacterial whole genome sequence for Glaciihabitans sp. CHu50b-6-2.</title>
        <authorList>
            <person name="Jin L."/>
        </authorList>
    </citation>
    <scope>NUCLEOTIDE SEQUENCE [LARGE SCALE GENOMIC DNA]</scope>
    <source>
        <strain evidence="11 12">CHu50b-6-2</strain>
    </source>
</reference>
<keyword evidence="10" id="KW-0479">Metal-binding</keyword>
<dbReference type="GO" id="GO:0005886">
    <property type="term" value="C:plasma membrane"/>
    <property type="evidence" value="ECO:0007669"/>
    <property type="project" value="UniProtKB-SubCell"/>
</dbReference>
<keyword evidence="10" id="KW-0406">Ion transport</keyword>
<sequence length="125" mass="12890">MNPLLFLAISVAGGVGAALRLAVDGILRARIRIAYPLGTTVINVTGSLVLGFLVGLALTGVLSTEWRLILGTGLMGGYTTFSTASVETVRLLQSRRFAAALGTGLGMLVISVLAASLGLWVGSRF</sequence>
<keyword evidence="2 10" id="KW-1003">Cell membrane</keyword>
<dbReference type="HAMAP" id="MF_00454">
    <property type="entry name" value="FluC"/>
    <property type="match status" value="1"/>
</dbReference>
<keyword evidence="5 10" id="KW-0472">Membrane</keyword>
<evidence type="ECO:0000256" key="1">
    <source>
        <dbReference type="ARBA" id="ARBA00004651"/>
    </source>
</evidence>
<feature type="binding site" evidence="10">
    <location>
        <position position="79"/>
    </location>
    <ligand>
        <name>Na(+)</name>
        <dbReference type="ChEBI" id="CHEBI:29101"/>
        <note>structural</note>
    </ligand>
</feature>
<feature type="transmembrane region" description="Helical" evidence="10">
    <location>
        <begin position="98"/>
        <end position="121"/>
    </location>
</feature>
<evidence type="ECO:0000256" key="9">
    <source>
        <dbReference type="ARBA" id="ARBA00049940"/>
    </source>
</evidence>
<comment type="caution">
    <text evidence="11">The sequence shown here is derived from an EMBL/GenBank/DDBJ whole genome shotgun (WGS) entry which is preliminary data.</text>
</comment>
<proteinExistence type="inferred from homology"/>
<comment type="activity regulation">
    <text evidence="10">Na(+) is not transported, but it plays an essential structural role and its presence is essential for fluoride channel function.</text>
</comment>
<dbReference type="GO" id="GO:0140114">
    <property type="term" value="P:cellular detoxification of fluoride"/>
    <property type="evidence" value="ECO:0007669"/>
    <property type="project" value="UniProtKB-UniRule"/>
</dbReference>
<dbReference type="AlphaFoldDB" id="A0A5C8US29"/>
<keyword evidence="10" id="KW-0813">Transport</keyword>
<comment type="catalytic activity">
    <reaction evidence="8">
        <text>fluoride(in) = fluoride(out)</text>
        <dbReference type="Rhea" id="RHEA:76159"/>
        <dbReference type="ChEBI" id="CHEBI:17051"/>
    </reaction>
    <physiologicalReaction direction="left-to-right" evidence="8">
        <dbReference type="Rhea" id="RHEA:76160"/>
    </physiologicalReaction>
</comment>
<dbReference type="GO" id="GO:0062054">
    <property type="term" value="F:fluoride channel activity"/>
    <property type="evidence" value="ECO:0007669"/>
    <property type="project" value="UniProtKB-UniRule"/>
</dbReference>
<evidence type="ECO:0000256" key="8">
    <source>
        <dbReference type="ARBA" id="ARBA00035585"/>
    </source>
</evidence>
<feature type="transmembrane region" description="Helical" evidence="10">
    <location>
        <begin position="35"/>
        <end position="62"/>
    </location>
</feature>
<name>A0A5C8US29_9MICO</name>
<dbReference type="RefSeq" id="WP_147782911.1">
    <property type="nucleotide sequence ID" value="NZ_VRMG01000005.1"/>
</dbReference>
<protein>
    <recommendedName>
        <fullName evidence="10">Fluoride-specific ion channel FluC</fullName>
    </recommendedName>
</protein>
<gene>
    <name evidence="10 11" type="primary">crcB</name>
    <name evidence="10" type="synonym">fluC</name>
    <name evidence="11" type="ORF">FVP33_07110</name>
</gene>
<dbReference type="PANTHER" id="PTHR28259">
    <property type="entry name" value="FLUORIDE EXPORT PROTEIN 1-RELATED"/>
    <property type="match status" value="1"/>
</dbReference>
<comment type="subcellular location">
    <subcellularLocation>
        <location evidence="1 10">Cell membrane</location>
        <topology evidence="1 10">Multi-pass membrane protein</topology>
    </subcellularLocation>
</comment>
<dbReference type="Proteomes" id="UP000321379">
    <property type="component" value="Unassembled WGS sequence"/>
</dbReference>